<dbReference type="OrthoDB" id="5291738at2"/>
<dbReference type="InterPro" id="IPR039430">
    <property type="entry name" value="Thymidylate_kin-like_dom"/>
</dbReference>
<dbReference type="GO" id="GO:0004798">
    <property type="term" value="F:dTMP kinase activity"/>
    <property type="evidence" value="ECO:0007669"/>
    <property type="project" value="UniProtKB-UniRule"/>
</dbReference>
<dbReference type="PROSITE" id="PS01331">
    <property type="entry name" value="THYMIDYLATE_KINASE"/>
    <property type="match status" value="1"/>
</dbReference>
<evidence type="ECO:0000256" key="10">
    <source>
        <dbReference type="ARBA" id="ARBA00048743"/>
    </source>
</evidence>
<dbReference type="PANTHER" id="PTHR10344:SF4">
    <property type="entry name" value="UMP-CMP KINASE 2, MITOCHONDRIAL"/>
    <property type="match status" value="1"/>
</dbReference>
<dbReference type="PANTHER" id="PTHR10344">
    <property type="entry name" value="THYMIDYLATE KINASE"/>
    <property type="match status" value="1"/>
</dbReference>
<evidence type="ECO:0000256" key="2">
    <source>
        <dbReference type="ARBA" id="ARBA00012980"/>
    </source>
</evidence>
<evidence type="ECO:0000256" key="12">
    <source>
        <dbReference type="HAMAP-Rule" id="MF_00165"/>
    </source>
</evidence>
<dbReference type="SUPFAM" id="SSF52540">
    <property type="entry name" value="P-loop containing nucleoside triphosphate hydrolases"/>
    <property type="match status" value="1"/>
</dbReference>
<dbReference type="InterPro" id="IPR027417">
    <property type="entry name" value="P-loop_NTPase"/>
</dbReference>
<sequence>MKFLVFEGLDGSGKSSLMRALEGELARRGVAFQRTREPGGTPLGDEIRNMILRTEGPSPLPRTELLLYEASRAQHVEQVIRPALAKGTWVLCDRFTASSVAFQGGGRDISEKDVMTLNDFATGGLKADLTILLDLSVEESRSRRQGRGAANGESEDRIESEADSFHEKVRQSFLKQARAEASSWLVLNAQETPEVLFQQLLKALAEKNILK</sequence>
<organism evidence="15 16">
    <name type="scientific">Bdellovibrio bacteriovorus</name>
    <dbReference type="NCBI Taxonomy" id="959"/>
    <lineage>
        <taxon>Bacteria</taxon>
        <taxon>Pseudomonadati</taxon>
        <taxon>Bdellovibrionota</taxon>
        <taxon>Bdellovibrionia</taxon>
        <taxon>Bdellovibrionales</taxon>
        <taxon>Pseudobdellovibrionaceae</taxon>
        <taxon>Bdellovibrio</taxon>
    </lineage>
</organism>
<dbReference type="EMBL" id="LUKF01000012">
    <property type="protein sequence ID" value="KYG64488.1"/>
    <property type="molecule type" value="Genomic_DNA"/>
</dbReference>
<evidence type="ECO:0000256" key="8">
    <source>
        <dbReference type="ARBA" id="ARBA00022840"/>
    </source>
</evidence>
<dbReference type="NCBIfam" id="TIGR00041">
    <property type="entry name" value="DTMP_kinase"/>
    <property type="match status" value="1"/>
</dbReference>
<keyword evidence="4 12" id="KW-0808">Transferase</keyword>
<dbReference type="Gene3D" id="3.40.50.300">
    <property type="entry name" value="P-loop containing nucleotide triphosphate hydrolases"/>
    <property type="match status" value="1"/>
</dbReference>
<evidence type="ECO:0000256" key="11">
    <source>
        <dbReference type="ARBA" id="ARBA00057735"/>
    </source>
</evidence>
<protein>
    <recommendedName>
        <fullName evidence="3 12">Thymidylate kinase</fullName>
        <ecNumber evidence="2 12">2.7.4.9</ecNumber>
    </recommendedName>
    <alternativeName>
        <fullName evidence="9 12">dTMP kinase</fullName>
    </alternativeName>
</protein>
<feature type="domain" description="Thymidylate kinase-like" evidence="14">
    <location>
        <begin position="6"/>
        <end position="198"/>
    </location>
</feature>
<dbReference type="Proteomes" id="UP000075391">
    <property type="component" value="Unassembled WGS sequence"/>
</dbReference>
<keyword evidence="5 12" id="KW-0545">Nucleotide biosynthesis</keyword>
<evidence type="ECO:0000256" key="5">
    <source>
        <dbReference type="ARBA" id="ARBA00022727"/>
    </source>
</evidence>
<evidence type="ECO:0000256" key="3">
    <source>
        <dbReference type="ARBA" id="ARBA00017144"/>
    </source>
</evidence>
<dbReference type="Pfam" id="PF02223">
    <property type="entry name" value="Thymidylate_kin"/>
    <property type="match status" value="1"/>
</dbReference>
<comment type="catalytic activity">
    <reaction evidence="10 12">
        <text>dTMP + ATP = dTDP + ADP</text>
        <dbReference type="Rhea" id="RHEA:13517"/>
        <dbReference type="ChEBI" id="CHEBI:30616"/>
        <dbReference type="ChEBI" id="CHEBI:58369"/>
        <dbReference type="ChEBI" id="CHEBI:63528"/>
        <dbReference type="ChEBI" id="CHEBI:456216"/>
        <dbReference type="EC" id="2.7.4.9"/>
    </reaction>
</comment>
<comment type="similarity">
    <text evidence="1 12">Belongs to the thymidylate kinase family.</text>
</comment>
<comment type="caution">
    <text evidence="15">The sequence shown here is derived from an EMBL/GenBank/DDBJ whole genome shotgun (WGS) entry which is preliminary data.</text>
</comment>
<dbReference type="CDD" id="cd01672">
    <property type="entry name" value="TMPK"/>
    <property type="match status" value="1"/>
</dbReference>
<gene>
    <name evidence="12" type="primary">tmk</name>
    <name evidence="15" type="ORF">AZI85_03475</name>
</gene>
<dbReference type="GO" id="GO:0006227">
    <property type="term" value="P:dUDP biosynthetic process"/>
    <property type="evidence" value="ECO:0007669"/>
    <property type="project" value="TreeGrafter"/>
</dbReference>
<dbReference type="GO" id="GO:0006235">
    <property type="term" value="P:dTTP biosynthetic process"/>
    <property type="evidence" value="ECO:0007669"/>
    <property type="project" value="UniProtKB-UniRule"/>
</dbReference>
<feature type="binding site" evidence="12">
    <location>
        <begin position="8"/>
        <end position="15"/>
    </location>
    <ligand>
        <name>ATP</name>
        <dbReference type="ChEBI" id="CHEBI:30616"/>
    </ligand>
</feature>
<evidence type="ECO:0000256" key="13">
    <source>
        <dbReference type="SAM" id="MobiDB-lite"/>
    </source>
</evidence>
<dbReference type="InterPro" id="IPR018094">
    <property type="entry name" value="Thymidylate_kinase"/>
</dbReference>
<evidence type="ECO:0000256" key="4">
    <source>
        <dbReference type="ARBA" id="ARBA00022679"/>
    </source>
</evidence>
<evidence type="ECO:0000256" key="1">
    <source>
        <dbReference type="ARBA" id="ARBA00009776"/>
    </source>
</evidence>
<evidence type="ECO:0000256" key="6">
    <source>
        <dbReference type="ARBA" id="ARBA00022741"/>
    </source>
</evidence>
<dbReference type="GO" id="GO:0005524">
    <property type="term" value="F:ATP binding"/>
    <property type="evidence" value="ECO:0007669"/>
    <property type="project" value="UniProtKB-UniRule"/>
</dbReference>
<evidence type="ECO:0000313" key="15">
    <source>
        <dbReference type="EMBL" id="KYG64488.1"/>
    </source>
</evidence>
<evidence type="ECO:0000256" key="9">
    <source>
        <dbReference type="ARBA" id="ARBA00029962"/>
    </source>
</evidence>
<dbReference type="RefSeq" id="WP_063243472.1">
    <property type="nucleotide sequence ID" value="NZ_LUKF01000012.1"/>
</dbReference>
<dbReference type="AlphaFoldDB" id="A0A150WKN4"/>
<dbReference type="GO" id="GO:0006233">
    <property type="term" value="P:dTDP biosynthetic process"/>
    <property type="evidence" value="ECO:0007669"/>
    <property type="project" value="InterPro"/>
</dbReference>
<feature type="region of interest" description="Disordered" evidence="13">
    <location>
        <begin position="142"/>
        <end position="162"/>
    </location>
</feature>
<dbReference type="EC" id="2.7.4.9" evidence="2 12"/>
<dbReference type="HAMAP" id="MF_00165">
    <property type="entry name" value="Thymidylate_kinase"/>
    <property type="match status" value="1"/>
</dbReference>
<evidence type="ECO:0000259" key="14">
    <source>
        <dbReference type="Pfam" id="PF02223"/>
    </source>
</evidence>
<evidence type="ECO:0000256" key="7">
    <source>
        <dbReference type="ARBA" id="ARBA00022777"/>
    </source>
</evidence>
<dbReference type="GO" id="GO:0005829">
    <property type="term" value="C:cytosol"/>
    <property type="evidence" value="ECO:0007669"/>
    <property type="project" value="TreeGrafter"/>
</dbReference>
<name>A0A150WKN4_BDEBC</name>
<reference evidence="15 16" key="1">
    <citation type="submission" date="2016-03" db="EMBL/GenBank/DDBJ databases">
        <authorList>
            <person name="Ploux O."/>
        </authorList>
    </citation>
    <scope>NUCLEOTIDE SEQUENCE [LARGE SCALE GENOMIC DNA]</scope>
    <source>
        <strain evidence="15 16">BER2</strain>
    </source>
</reference>
<dbReference type="FunFam" id="3.40.50.300:FF:000225">
    <property type="entry name" value="Thymidylate kinase"/>
    <property type="match status" value="1"/>
</dbReference>
<evidence type="ECO:0000313" key="16">
    <source>
        <dbReference type="Proteomes" id="UP000075391"/>
    </source>
</evidence>
<dbReference type="InterPro" id="IPR018095">
    <property type="entry name" value="Thymidylate_kin_CS"/>
</dbReference>
<accession>A0A150WKN4</accession>
<proteinExistence type="inferred from homology"/>
<comment type="function">
    <text evidence="11 12">Phosphorylation of dTMP to form dTDP in both de novo and salvage pathways of dTTP synthesis.</text>
</comment>
<keyword evidence="7 12" id="KW-0418">Kinase</keyword>
<keyword evidence="8 12" id="KW-0067">ATP-binding</keyword>
<keyword evidence="6 12" id="KW-0547">Nucleotide-binding</keyword>